<dbReference type="OrthoDB" id="28112at10239"/>
<accession>C7BUX5</accession>
<gene>
    <name evidence="2" type="ORF">SRSM4_007</name>
</gene>
<evidence type="ECO:0000256" key="1">
    <source>
        <dbReference type="SAM" id="MobiDB-lite"/>
    </source>
</evidence>
<name>C7BUX5_9CAUD</name>
<keyword evidence="3" id="KW-1185">Reference proteome</keyword>
<sequence length="91" mass="10224">MRYKDTIKAAKKAIKLAEKNPMLYTNEEIWYMKKALQTAKRDLAAKRERLSKGFKNEATTWVSAPGTSDSRSGEDNGVRGESLKPEQSGES</sequence>
<dbReference type="Proteomes" id="UP000001515">
    <property type="component" value="Segment"/>
</dbReference>
<feature type="compositionally biased region" description="Polar residues" evidence="1">
    <location>
        <begin position="57"/>
        <end position="70"/>
    </location>
</feature>
<feature type="compositionally biased region" description="Basic and acidic residues" evidence="1">
    <location>
        <begin position="71"/>
        <end position="84"/>
    </location>
</feature>
<reference evidence="2 3" key="1">
    <citation type="journal article" date="2009" name="Environ. Microbiol.">
        <title>Comparative genomics of marine cyanomyoviruses reveals the widespread occurrence of Synechococcus host genes localized to a hyperplastic region: implications for mechanisms of cyanophage evolution.</title>
        <authorList>
            <person name="Millard A.D."/>
            <person name="Zwirglmaier K."/>
            <person name="Downey M.J."/>
            <person name="Mann N.H."/>
            <person name="Scanlan D.J."/>
        </authorList>
    </citation>
    <scope>NUCLEOTIDE SEQUENCE</scope>
</reference>
<evidence type="ECO:0000313" key="2">
    <source>
        <dbReference type="EMBL" id="CAR63204.1"/>
    </source>
</evidence>
<evidence type="ECO:0000313" key="3">
    <source>
        <dbReference type="Proteomes" id="UP000001515"/>
    </source>
</evidence>
<dbReference type="RefSeq" id="YP_003097241.1">
    <property type="nucleotide sequence ID" value="NC_013085.1"/>
</dbReference>
<dbReference type="EMBL" id="FM207411">
    <property type="protein sequence ID" value="CAR63204.1"/>
    <property type="molecule type" value="Genomic_DNA"/>
</dbReference>
<proteinExistence type="predicted"/>
<protein>
    <submittedName>
        <fullName evidence="2">Uncharacterized protein</fullName>
    </submittedName>
</protein>
<dbReference type="KEGG" id="vg:8303499"/>
<dbReference type="GeneID" id="8303499"/>
<feature type="region of interest" description="Disordered" evidence="1">
    <location>
        <begin position="54"/>
        <end position="91"/>
    </location>
</feature>
<organism evidence="2 3">
    <name type="scientific">Synechococcus phage S-RSM4</name>
    <dbReference type="NCBI Taxonomy" id="555387"/>
    <lineage>
        <taxon>Viruses</taxon>
        <taxon>Duplodnaviria</taxon>
        <taxon>Heunggongvirae</taxon>
        <taxon>Uroviricota</taxon>
        <taxon>Caudoviricetes</taxon>
        <taxon>Pantevenvirales</taxon>
        <taxon>Kyanoviridae</taxon>
        <taxon>Gibbetvirus</taxon>
        <taxon>Gibbetvirus rsm4</taxon>
    </lineage>
</organism>